<keyword evidence="1" id="KW-0472">Membrane</keyword>
<keyword evidence="1" id="KW-1133">Transmembrane helix</keyword>
<feature type="transmembrane region" description="Helical" evidence="1">
    <location>
        <begin position="64"/>
        <end position="85"/>
    </location>
</feature>
<protein>
    <submittedName>
        <fullName evidence="2">H+/Cl- antiporter ClcA</fullName>
    </submittedName>
</protein>
<dbReference type="RefSeq" id="WP_179500435.1">
    <property type="nucleotide sequence ID" value="NZ_JACCAA010000001.1"/>
</dbReference>
<proteinExistence type="predicted"/>
<accession>A0A7Y9UNF6</accession>
<evidence type="ECO:0000313" key="3">
    <source>
        <dbReference type="Proteomes" id="UP000540656"/>
    </source>
</evidence>
<comment type="caution">
    <text evidence="2">The sequence shown here is derived from an EMBL/GenBank/DDBJ whole genome shotgun (WGS) entry which is preliminary data.</text>
</comment>
<name>A0A7Y9UNF6_9ACTN</name>
<evidence type="ECO:0000313" key="2">
    <source>
        <dbReference type="EMBL" id="NYG57117.1"/>
    </source>
</evidence>
<keyword evidence="1" id="KW-0812">Transmembrane</keyword>
<reference evidence="2 3" key="1">
    <citation type="submission" date="2020-07" db="EMBL/GenBank/DDBJ databases">
        <title>Sequencing the genomes of 1000 actinobacteria strains.</title>
        <authorList>
            <person name="Klenk H.-P."/>
        </authorList>
    </citation>
    <scope>NUCLEOTIDE SEQUENCE [LARGE SCALE GENOMIC DNA]</scope>
    <source>
        <strain evidence="2 3">DSM 23819</strain>
    </source>
</reference>
<dbReference type="Proteomes" id="UP000540656">
    <property type="component" value="Unassembled WGS sequence"/>
</dbReference>
<gene>
    <name evidence="2" type="ORF">BJ980_000040</name>
</gene>
<organism evidence="2 3">
    <name type="scientific">Nocardioides daedukensis</name>
    <dbReference type="NCBI Taxonomy" id="634462"/>
    <lineage>
        <taxon>Bacteria</taxon>
        <taxon>Bacillati</taxon>
        <taxon>Actinomycetota</taxon>
        <taxon>Actinomycetes</taxon>
        <taxon>Propionibacteriales</taxon>
        <taxon>Nocardioidaceae</taxon>
        <taxon>Nocardioides</taxon>
    </lineage>
</organism>
<dbReference type="AlphaFoldDB" id="A0A7Y9UNF6"/>
<feature type="transmembrane region" description="Helical" evidence="1">
    <location>
        <begin position="21"/>
        <end position="52"/>
    </location>
</feature>
<keyword evidence="3" id="KW-1185">Reference proteome</keyword>
<sequence>MELPQNTNRAEAPRPTWIRALILIIGVVVSAAIGYATALAVAIFAVLVGAAPLLAGESTPQQPWVTPVAVCAGLLVFGLGVWLTVRAFRRR</sequence>
<evidence type="ECO:0000256" key="1">
    <source>
        <dbReference type="SAM" id="Phobius"/>
    </source>
</evidence>
<dbReference type="EMBL" id="JACCAA010000001">
    <property type="protein sequence ID" value="NYG57117.1"/>
    <property type="molecule type" value="Genomic_DNA"/>
</dbReference>